<sequence length="236" mass="27337">MTQHPFKPVLLDLLRQAQNSQNAFFQQLPPAELEAIGTPDHWSARDHVAHLTFWRQRLILRVQAILDKKPQPPSQDYTQVNPLIFEEHRHRPWSTLFAESEAAYARLITLTEQLSEEDLTAFNRINWTDDGEPFYSAFMSSCYEHTQQHLAQYSLDRQDLEQATNTYETWARRVIEAEVPERLKGIIYYNLACFYALQSQLGKARAALQQAFTLASSLREIALSDPELSALRPDFS</sequence>
<feature type="domain" description="DinB-like" evidence="1">
    <location>
        <begin position="14"/>
        <end position="152"/>
    </location>
</feature>
<dbReference type="RefSeq" id="WP_129891821.1">
    <property type="nucleotide sequence ID" value="NZ_CP035758.1"/>
</dbReference>
<name>A0A4P6JY90_KTERU</name>
<accession>A0A4P6JY90</accession>
<proteinExistence type="predicted"/>
<dbReference type="Gene3D" id="1.20.120.450">
    <property type="entry name" value="dinb family like domain"/>
    <property type="match status" value="1"/>
</dbReference>
<organism evidence="2 3">
    <name type="scientific">Ktedonosporobacter rubrisoli</name>
    <dbReference type="NCBI Taxonomy" id="2509675"/>
    <lineage>
        <taxon>Bacteria</taxon>
        <taxon>Bacillati</taxon>
        <taxon>Chloroflexota</taxon>
        <taxon>Ktedonobacteria</taxon>
        <taxon>Ktedonobacterales</taxon>
        <taxon>Ktedonosporobacteraceae</taxon>
        <taxon>Ktedonosporobacter</taxon>
    </lineage>
</organism>
<dbReference type="OrthoDB" id="157727at2"/>
<gene>
    <name evidence="2" type="ORF">EPA93_34240</name>
</gene>
<dbReference type="InterPro" id="IPR024775">
    <property type="entry name" value="DinB-like"/>
</dbReference>
<dbReference type="InterPro" id="IPR034660">
    <property type="entry name" value="DinB/YfiT-like"/>
</dbReference>
<dbReference type="SUPFAM" id="SSF109854">
    <property type="entry name" value="DinB/YfiT-like putative metalloenzymes"/>
    <property type="match status" value="1"/>
</dbReference>
<dbReference type="AlphaFoldDB" id="A0A4P6JY90"/>
<reference evidence="2 3" key="1">
    <citation type="submission" date="2019-01" db="EMBL/GenBank/DDBJ databases">
        <title>Ktedonosporobacter rubrisoli SCAWS-G2.</title>
        <authorList>
            <person name="Huang Y."/>
            <person name="Yan B."/>
        </authorList>
    </citation>
    <scope>NUCLEOTIDE SEQUENCE [LARGE SCALE GENOMIC DNA]</scope>
    <source>
        <strain evidence="2 3">SCAWS-G2</strain>
    </source>
</reference>
<dbReference type="EMBL" id="CP035758">
    <property type="protein sequence ID" value="QBD80759.1"/>
    <property type="molecule type" value="Genomic_DNA"/>
</dbReference>
<keyword evidence="3" id="KW-1185">Reference proteome</keyword>
<dbReference type="NCBIfam" id="NF047558">
    <property type="entry name" value="TPR_END_plus"/>
    <property type="match status" value="1"/>
</dbReference>
<dbReference type="Proteomes" id="UP000290365">
    <property type="component" value="Chromosome"/>
</dbReference>
<evidence type="ECO:0000259" key="1">
    <source>
        <dbReference type="Pfam" id="PF12867"/>
    </source>
</evidence>
<dbReference type="Pfam" id="PF12867">
    <property type="entry name" value="DinB_2"/>
    <property type="match status" value="1"/>
</dbReference>
<evidence type="ECO:0000313" key="2">
    <source>
        <dbReference type="EMBL" id="QBD80759.1"/>
    </source>
</evidence>
<protein>
    <submittedName>
        <fullName evidence="2">ClbS/DfsB family four-helix bundle protein</fullName>
    </submittedName>
</protein>
<dbReference type="KEGG" id="kbs:EPA93_34240"/>
<evidence type="ECO:0000313" key="3">
    <source>
        <dbReference type="Proteomes" id="UP000290365"/>
    </source>
</evidence>